<gene>
    <name evidence="1" type="ORF">WA1_51515</name>
</gene>
<dbReference type="STRING" id="128403.WA1_51515"/>
<sequence>MSQPTTGFDDTLVRTILILAANPTGTSHLRFTGHGESDNGLHLFQTPKGKVVLPQPLDAPCHVIVKKEETSASQC</sequence>
<dbReference type="AlphaFoldDB" id="A0A139WQC2"/>
<dbReference type="RefSeq" id="WP_017740889.1">
    <property type="nucleotide sequence ID" value="NZ_KQ976356.1"/>
</dbReference>
<reference evidence="1 2" key="1">
    <citation type="journal article" date="2013" name="Genome Biol. Evol.">
        <title>Genomes of Stigonematalean cyanobacteria (subsection V) and the evolution of oxygenic photosynthesis from prokaryotes to plastids.</title>
        <authorList>
            <person name="Dagan T."/>
            <person name="Roettger M."/>
            <person name="Stucken K."/>
            <person name="Landan G."/>
            <person name="Koch R."/>
            <person name="Major P."/>
            <person name="Gould S.B."/>
            <person name="Goremykin V.V."/>
            <person name="Rippka R."/>
            <person name="Tandeau de Marsac N."/>
            <person name="Gugger M."/>
            <person name="Lockhart P.J."/>
            <person name="Allen J.F."/>
            <person name="Brune I."/>
            <person name="Maus I."/>
            <person name="Puhler A."/>
            <person name="Martin W.F."/>
        </authorList>
    </citation>
    <scope>NUCLEOTIDE SEQUENCE [LARGE SCALE GENOMIC DNA]</scope>
    <source>
        <strain evidence="1 2">PCC 7110</strain>
    </source>
</reference>
<dbReference type="Proteomes" id="UP000076925">
    <property type="component" value="Unassembled WGS sequence"/>
</dbReference>
<organism evidence="1 2">
    <name type="scientific">Scytonema hofmannii PCC 7110</name>
    <dbReference type="NCBI Taxonomy" id="128403"/>
    <lineage>
        <taxon>Bacteria</taxon>
        <taxon>Bacillati</taxon>
        <taxon>Cyanobacteriota</taxon>
        <taxon>Cyanophyceae</taxon>
        <taxon>Nostocales</taxon>
        <taxon>Scytonemataceae</taxon>
        <taxon>Scytonema</taxon>
    </lineage>
</organism>
<evidence type="ECO:0000313" key="1">
    <source>
        <dbReference type="EMBL" id="KYC34627.1"/>
    </source>
</evidence>
<protein>
    <submittedName>
        <fullName evidence="1">Uncharacterized protein</fullName>
    </submittedName>
</protein>
<dbReference type="EMBL" id="ANNX02000078">
    <property type="protein sequence ID" value="KYC34627.1"/>
    <property type="molecule type" value="Genomic_DNA"/>
</dbReference>
<comment type="caution">
    <text evidence="1">The sequence shown here is derived from an EMBL/GenBank/DDBJ whole genome shotgun (WGS) entry which is preliminary data.</text>
</comment>
<name>A0A139WQC2_9CYAN</name>
<keyword evidence="2" id="KW-1185">Reference proteome</keyword>
<accession>A0A139WQC2</accession>
<evidence type="ECO:0000313" key="2">
    <source>
        <dbReference type="Proteomes" id="UP000076925"/>
    </source>
</evidence>
<proteinExistence type="predicted"/>